<accession>A0A3L7A091</accession>
<keyword evidence="4" id="KW-1185">Reference proteome</keyword>
<dbReference type="PANTHER" id="PTHR35007:SF3">
    <property type="entry name" value="POSSIBLE CONSERVED ALANINE RICH MEMBRANE PROTEIN"/>
    <property type="match status" value="1"/>
</dbReference>
<evidence type="ECO:0000256" key="2">
    <source>
        <dbReference type="SAM" id="Phobius"/>
    </source>
</evidence>
<evidence type="ECO:0000256" key="1">
    <source>
        <dbReference type="SAM" id="MobiDB-lite"/>
    </source>
</evidence>
<proteinExistence type="predicted"/>
<comment type="caution">
    <text evidence="3">The sequence shown here is derived from an EMBL/GenBank/DDBJ whole genome shotgun (WGS) entry which is preliminary data.</text>
</comment>
<dbReference type="AlphaFoldDB" id="A0A3L7A091"/>
<dbReference type="Proteomes" id="UP000270299">
    <property type="component" value="Unassembled WGS sequence"/>
</dbReference>
<dbReference type="RefSeq" id="WP_121671540.1">
    <property type="nucleotide sequence ID" value="NZ_BMXM01000002.1"/>
</dbReference>
<evidence type="ECO:0008006" key="5">
    <source>
        <dbReference type="Google" id="ProtNLM"/>
    </source>
</evidence>
<dbReference type="EMBL" id="RCUV01000002">
    <property type="protein sequence ID" value="RLP73375.1"/>
    <property type="molecule type" value="Genomic_DNA"/>
</dbReference>
<reference evidence="3 4" key="1">
    <citation type="submission" date="2018-10" db="EMBL/GenBank/DDBJ databases">
        <authorList>
            <person name="Li J."/>
        </authorList>
    </citation>
    <scope>NUCLEOTIDE SEQUENCE [LARGE SCALE GENOMIC DNA]</scope>
    <source>
        <strain evidence="3 4">CCTCC AB209002</strain>
    </source>
</reference>
<feature type="region of interest" description="Disordered" evidence="1">
    <location>
        <begin position="45"/>
        <end position="94"/>
    </location>
</feature>
<feature type="transmembrane region" description="Helical" evidence="2">
    <location>
        <begin position="194"/>
        <end position="211"/>
    </location>
</feature>
<dbReference type="OrthoDB" id="3267562at2"/>
<keyword evidence="2" id="KW-0812">Transmembrane</keyword>
<sequence>MTRRARSPDHSPPIERVAAVTERLAVLLAAGVAPSAAWGYLAAGSAGATPDGSPPHSAEPGAVGVDEAKRGRRRTRPSRPVLHRARTERRDRDPAHVGAVLGAAAAAAETGDDVARTIATTVLGRGSSRFGRSTHPGPAADAWLSVAAAWSVAIETGAPLAACLHELARSQRSLGQAQRDIEAALAGPRSTSRLVMILPVVGLLFGLLLGFDTLGTLVGTVPGLVCLTGAMLLMLAAWRWSAALVRRSTPRSTAPGLAIDLTAIAMSSGASVDRALAVVDSALAAFRPSETADTRTPDARDESAAVAGVLALSRAAGVPAADLLRSEADQARRDARSAAQLAAAALATRLMLPLGICVLPAFLLVGVAPLMLSVLSSTVRGIG</sequence>
<evidence type="ECO:0000313" key="4">
    <source>
        <dbReference type="Proteomes" id="UP000270299"/>
    </source>
</evidence>
<organism evidence="3 4">
    <name type="scientific">Mycetocola manganoxydans</name>
    <dbReference type="NCBI Taxonomy" id="699879"/>
    <lineage>
        <taxon>Bacteria</taxon>
        <taxon>Bacillati</taxon>
        <taxon>Actinomycetota</taxon>
        <taxon>Actinomycetes</taxon>
        <taxon>Micrococcales</taxon>
        <taxon>Microbacteriaceae</taxon>
        <taxon>Mycetocola</taxon>
    </lineage>
</organism>
<keyword evidence="2" id="KW-0472">Membrane</keyword>
<keyword evidence="2" id="KW-1133">Transmembrane helix</keyword>
<name>A0A3L7A091_9MICO</name>
<feature type="compositionally biased region" description="Basic residues" evidence="1">
    <location>
        <begin position="70"/>
        <end position="87"/>
    </location>
</feature>
<protein>
    <recommendedName>
        <fullName evidence="5">Type II secretion system protein GspF domain-containing protein</fullName>
    </recommendedName>
</protein>
<feature type="transmembrane region" description="Helical" evidence="2">
    <location>
        <begin position="217"/>
        <end position="238"/>
    </location>
</feature>
<dbReference type="PANTHER" id="PTHR35007">
    <property type="entry name" value="INTEGRAL MEMBRANE PROTEIN-RELATED"/>
    <property type="match status" value="1"/>
</dbReference>
<gene>
    <name evidence="3" type="ORF">D9V29_01370</name>
</gene>
<feature type="transmembrane region" description="Helical" evidence="2">
    <location>
        <begin position="350"/>
        <end position="372"/>
    </location>
</feature>
<evidence type="ECO:0000313" key="3">
    <source>
        <dbReference type="EMBL" id="RLP73375.1"/>
    </source>
</evidence>